<feature type="transmembrane region" description="Helical" evidence="1">
    <location>
        <begin position="477"/>
        <end position="496"/>
    </location>
</feature>
<evidence type="ECO:0000313" key="3">
    <source>
        <dbReference type="EMBL" id="SIT15299.1"/>
    </source>
</evidence>
<feature type="transmembrane region" description="Helical" evidence="1">
    <location>
        <begin position="531"/>
        <end position="549"/>
    </location>
</feature>
<dbReference type="EMBL" id="FTOR01000004">
    <property type="protein sequence ID" value="SIT15299.1"/>
    <property type="molecule type" value="Genomic_DNA"/>
</dbReference>
<accession>A0A1N7PXX2</accession>
<keyword evidence="1" id="KW-1133">Transmembrane helix</keyword>
<proteinExistence type="predicted"/>
<evidence type="ECO:0000259" key="2">
    <source>
        <dbReference type="Pfam" id="PF00668"/>
    </source>
</evidence>
<dbReference type="Gene3D" id="3.30.559.30">
    <property type="entry name" value="Nonribosomal peptide synthetase, condensation domain"/>
    <property type="match status" value="1"/>
</dbReference>
<feature type="transmembrane region" description="Helical" evidence="1">
    <location>
        <begin position="555"/>
        <end position="576"/>
    </location>
</feature>
<keyword evidence="1" id="KW-0812">Transmembrane</keyword>
<dbReference type="SUPFAM" id="SSF52777">
    <property type="entry name" value="CoA-dependent acyltransferases"/>
    <property type="match status" value="2"/>
</dbReference>
<feature type="transmembrane region" description="Helical" evidence="1">
    <location>
        <begin position="443"/>
        <end position="462"/>
    </location>
</feature>
<dbReference type="GO" id="GO:0003824">
    <property type="term" value="F:catalytic activity"/>
    <property type="evidence" value="ECO:0007669"/>
    <property type="project" value="InterPro"/>
</dbReference>
<dbReference type="InterPro" id="IPR001242">
    <property type="entry name" value="Condensation_dom"/>
</dbReference>
<dbReference type="AlphaFoldDB" id="A0A1N7PXX2"/>
<protein>
    <submittedName>
        <fullName evidence="3">Uncharacterized protein, contains a NRPS condensation (Elongation) domain</fullName>
    </submittedName>
</protein>
<dbReference type="PANTHER" id="PTHR28037">
    <property type="entry name" value="ALCOHOL O-ACETYLTRANSFERASE 1-RELATED"/>
    <property type="match status" value="1"/>
</dbReference>
<dbReference type="RefSeq" id="WP_084206247.1">
    <property type="nucleotide sequence ID" value="NZ_AP017422.1"/>
</dbReference>
<keyword evidence="4" id="KW-1185">Reference proteome</keyword>
<feature type="domain" description="Condensation" evidence="2">
    <location>
        <begin position="24"/>
        <end position="143"/>
    </location>
</feature>
<sequence length="588" mass="67391">MKRKLITGERIMYVDAGTPVNCVFAASVTGEIDLGVLQYALDKIQAKHPLLRACIEEDSQGQPHFVWKEDMDAIPVRIVQRQSDSEWKQVYQEEWKKPFVLQRAPLARVVWMKGEGVSELVIVCPHCICDGVSFVALMRELLLLLDKPEEMLEPYTSFGNILELIPDEVVQRKRNRIKGTVYSWLARVLLPAKNVIAREESSYLLHWRLNAGDTASLLSACKKADTSVHAALSIAFLRAAQQVKGKGARNKVICPVDIRRYVEQVKEDHMFAFAPIVELRADKAGDKNFWLQTQLFKKSLKEKIKQLNVHELLLLSEYFHASVKKMVALLRSSKGSHDFTFSNMGQLNIPNNYQQFKVNAIYSPTVAFPWRNPNTIVVSAFNKELDFAFISDDSFLNRQDAECIRDKAMELLQQQVAFAERGIMTETGIVREMWMQRFVQRNMAWYFLTNVLVNWGVAYYGFDNRNAVHLFRGEHSFARFLLPMALLLPFCISWDITRKSILFFERQDKVLLYSTPGMQNRFTLKLAAKNGGITFALVTVVASCLYLFVPSDYTFNGTLLSIVQGMLAGLLAVLFTRYCIRYVERRVC</sequence>
<dbReference type="PANTHER" id="PTHR28037:SF1">
    <property type="entry name" value="ALCOHOL O-ACETYLTRANSFERASE 1-RELATED"/>
    <property type="match status" value="1"/>
</dbReference>
<organism evidence="3 4">
    <name type="scientific">Filimonas lacunae</name>
    <dbReference type="NCBI Taxonomy" id="477680"/>
    <lineage>
        <taxon>Bacteria</taxon>
        <taxon>Pseudomonadati</taxon>
        <taxon>Bacteroidota</taxon>
        <taxon>Chitinophagia</taxon>
        <taxon>Chitinophagales</taxon>
        <taxon>Chitinophagaceae</taxon>
        <taxon>Filimonas</taxon>
    </lineage>
</organism>
<dbReference type="InterPro" id="IPR052058">
    <property type="entry name" value="Alcohol_O-acetyltransferase"/>
</dbReference>
<reference evidence="4" key="1">
    <citation type="submission" date="2017-01" db="EMBL/GenBank/DDBJ databases">
        <authorList>
            <person name="Varghese N."/>
            <person name="Submissions S."/>
        </authorList>
    </citation>
    <scope>NUCLEOTIDE SEQUENCE [LARGE SCALE GENOMIC DNA]</scope>
    <source>
        <strain evidence="4">DSM 21054</strain>
    </source>
</reference>
<dbReference type="Proteomes" id="UP000186917">
    <property type="component" value="Unassembled WGS sequence"/>
</dbReference>
<gene>
    <name evidence="3" type="ORF">SAMN05421788_104148</name>
</gene>
<dbReference type="Gene3D" id="3.30.559.10">
    <property type="entry name" value="Chloramphenicol acetyltransferase-like domain"/>
    <property type="match status" value="1"/>
</dbReference>
<dbReference type="Pfam" id="PF00668">
    <property type="entry name" value="Condensation"/>
    <property type="match status" value="1"/>
</dbReference>
<keyword evidence="1" id="KW-0472">Membrane</keyword>
<evidence type="ECO:0000313" key="4">
    <source>
        <dbReference type="Proteomes" id="UP000186917"/>
    </source>
</evidence>
<name>A0A1N7PXX2_9BACT</name>
<evidence type="ECO:0000256" key="1">
    <source>
        <dbReference type="SAM" id="Phobius"/>
    </source>
</evidence>
<dbReference type="STRING" id="477680.SAMN05421788_104148"/>
<dbReference type="InterPro" id="IPR023213">
    <property type="entry name" value="CAT-like_dom_sf"/>
</dbReference>
<dbReference type="OrthoDB" id="5562587at2"/>